<evidence type="ECO:0000259" key="1">
    <source>
        <dbReference type="Pfam" id="PF08400"/>
    </source>
</evidence>
<name>A0ABV6E9K0_9GAMM</name>
<proteinExistence type="predicted"/>
<dbReference type="SUPFAM" id="SSF49464">
    <property type="entry name" value="Carboxypeptidase regulatory domain-like"/>
    <property type="match status" value="1"/>
</dbReference>
<dbReference type="EMBL" id="JBHLXG010000003">
    <property type="protein sequence ID" value="MFC0225696.1"/>
    <property type="molecule type" value="Genomic_DNA"/>
</dbReference>
<protein>
    <submittedName>
        <fullName evidence="2">Prophage tail fiber N-terminal domain-containing protein</fullName>
    </submittedName>
</protein>
<gene>
    <name evidence="2" type="ORF">ACFFJ3_04105</name>
</gene>
<feature type="domain" description="Lambda-like tail fibre protein N-terminal" evidence="1">
    <location>
        <begin position="3"/>
        <end position="124"/>
    </location>
</feature>
<accession>A0ABV6E9K0</accession>
<dbReference type="InterPro" id="IPR013609">
    <property type="entry name" value="Stf-like_N"/>
</dbReference>
<evidence type="ECO:0000313" key="3">
    <source>
        <dbReference type="Proteomes" id="UP001589792"/>
    </source>
</evidence>
<organism evidence="2 3">
    <name type="scientific">Serratia aquatilis</name>
    <dbReference type="NCBI Taxonomy" id="1737515"/>
    <lineage>
        <taxon>Bacteria</taxon>
        <taxon>Pseudomonadati</taxon>
        <taxon>Pseudomonadota</taxon>
        <taxon>Gammaproteobacteria</taxon>
        <taxon>Enterobacterales</taxon>
        <taxon>Yersiniaceae</taxon>
        <taxon>Serratia</taxon>
    </lineage>
</organism>
<evidence type="ECO:0000313" key="2">
    <source>
        <dbReference type="EMBL" id="MFC0225696.1"/>
    </source>
</evidence>
<dbReference type="CDD" id="cd19958">
    <property type="entry name" value="pyocin_knob"/>
    <property type="match status" value="1"/>
</dbReference>
<dbReference type="InterPro" id="IPR008969">
    <property type="entry name" value="CarboxyPept-like_regulatory"/>
</dbReference>
<sequence length="370" mass="39182">MAVISDVMRGPFGDIQPNVVITMRAKATSAKVLVSNSSSTATDANGKYSMTVSPGEYTVNVSTLGDVGDIKVLPDSANGTLNDFLIVPTEDELTPEIVNTVNTYRTEAAQSAAAAKGSEKKVAEAIKKMGEGGIKRLPATTDLNTVMTAGIYIVPGGVTTQGSYNMNYPYGVGAGSEIQLSVSVDSRGAVTQSLLASLNEAEPGPWVRVRSNGGWNRWSRPLDLNTFDAVGVQQKNFNQAGLNVHKPATGVSTIWYYEAPDGTKNKPNPKTTPTNNEGIVISLKNPSARPMQGVFGGVVIAVDKDGRAFTNVDKKNPGTADLPSDLDWRELASVRVKNLQSIPDATAATQVETLNKILAVMREAGLLKKA</sequence>
<dbReference type="Gene3D" id="2.60.40.1120">
    <property type="entry name" value="Carboxypeptidase-like, regulatory domain"/>
    <property type="match status" value="1"/>
</dbReference>
<dbReference type="Proteomes" id="UP001589792">
    <property type="component" value="Unassembled WGS sequence"/>
</dbReference>
<comment type="caution">
    <text evidence="2">The sequence shown here is derived from an EMBL/GenBank/DDBJ whole genome shotgun (WGS) entry which is preliminary data.</text>
</comment>
<keyword evidence="3" id="KW-1185">Reference proteome</keyword>
<reference evidence="2 3" key="1">
    <citation type="submission" date="2024-09" db="EMBL/GenBank/DDBJ databases">
        <authorList>
            <person name="Sun Q."/>
            <person name="Mori K."/>
        </authorList>
    </citation>
    <scope>NUCLEOTIDE SEQUENCE [LARGE SCALE GENOMIC DNA]</scope>
    <source>
        <strain evidence="2 3">CCM 8626</strain>
    </source>
</reference>
<dbReference type="RefSeq" id="WP_380673228.1">
    <property type="nucleotide sequence ID" value="NZ_CP173186.1"/>
</dbReference>
<dbReference type="Pfam" id="PF08400">
    <property type="entry name" value="phage_tail_N"/>
    <property type="match status" value="1"/>
</dbReference>